<reference evidence="9 10" key="1">
    <citation type="journal article" date="2019" name="Int. J. Syst. Evol. Microbiol.">
        <title>The Global Catalogue of Microorganisms (GCM) 10K type strain sequencing project: providing services to taxonomists for standard genome sequencing and annotation.</title>
        <authorList>
            <consortium name="The Broad Institute Genomics Platform"/>
            <consortium name="The Broad Institute Genome Sequencing Center for Infectious Disease"/>
            <person name="Wu L."/>
            <person name="Ma J."/>
        </authorList>
    </citation>
    <scope>NUCLEOTIDE SEQUENCE [LARGE SCALE GENOMIC DNA]</scope>
    <source>
        <strain evidence="9 10">GX26</strain>
    </source>
</reference>
<keyword evidence="7" id="KW-0413">Isomerase</keyword>
<feature type="transmembrane region" description="Helical" evidence="8">
    <location>
        <begin position="117"/>
        <end position="136"/>
    </location>
</feature>
<comment type="subcellular location">
    <subcellularLocation>
        <location evidence="1">Membrane</location>
        <topology evidence="1">Multi-pass membrane protein</topology>
    </subcellularLocation>
</comment>
<sequence length="265" mass="28676">MTDALTYVVFHLAFVVPALAAVAVLRRVRGLDEWTRTLKVGTPVVVVLAVAYTTPWDNYLVARGVWTYGEGTVLARLWWAPVEEYAFFVLQSILTALWVGSLGLVDVSGASISRRQRVAGALTAAAVTALGLAWVLQGGQTLYLGAILAWAGPVLGVQWAFGWPALVRARKTFLLGVLAPTLYLCVADRVAIDAGVWTLSETYTTGVLVLGLPVEEGLFFLVTNVFVVQSLVLLRWVYAAPAAAVPAPLRRFVRPRTTRGEGVPR</sequence>
<gene>
    <name evidence="9" type="ORF">ACFQGB_04945</name>
</gene>
<protein>
    <submittedName>
        <fullName evidence="9">Lycopene cyclase domain-containing protein</fullName>
    </submittedName>
</protein>
<dbReference type="NCBIfam" id="TIGR03462">
    <property type="entry name" value="CarR_dom_SF"/>
    <property type="match status" value="2"/>
</dbReference>
<proteinExistence type="predicted"/>
<dbReference type="Proteomes" id="UP001596395">
    <property type="component" value="Unassembled WGS sequence"/>
</dbReference>
<evidence type="ECO:0000313" key="9">
    <source>
        <dbReference type="EMBL" id="MFC6952203.1"/>
    </source>
</evidence>
<evidence type="ECO:0000256" key="6">
    <source>
        <dbReference type="ARBA" id="ARBA00023136"/>
    </source>
</evidence>
<keyword evidence="10" id="KW-1185">Reference proteome</keyword>
<keyword evidence="5 8" id="KW-1133">Transmembrane helix</keyword>
<keyword evidence="4" id="KW-0125">Carotenoid biosynthesis</keyword>
<dbReference type="GO" id="GO:0016020">
    <property type="term" value="C:membrane"/>
    <property type="evidence" value="ECO:0007669"/>
    <property type="project" value="UniProtKB-SubCell"/>
</dbReference>
<dbReference type="InterPro" id="IPR017825">
    <property type="entry name" value="Lycopene_cyclase_dom"/>
</dbReference>
<evidence type="ECO:0000313" key="10">
    <source>
        <dbReference type="Proteomes" id="UP001596395"/>
    </source>
</evidence>
<dbReference type="GO" id="GO:0045436">
    <property type="term" value="F:lycopene beta cyclase activity"/>
    <property type="evidence" value="ECO:0007669"/>
    <property type="project" value="UniProtKB-ARBA"/>
</dbReference>
<dbReference type="GO" id="GO:0016117">
    <property type="term" value="P:carotenoid biosynthetic process"/>
    <property type="evidence" value="ECO:0007669"/>
    <property type="project" value="UniProtKB-KW"/>
</dbReference>
<evidence type="ECO:0000256" key="7">
    <source>
        <dbReference type="ARBA" id="ARBA00023235"/>
    </source>
</evidence>
<dbReference type="EMBL" id="JBHSXN010000001">
    <property type="protein sequence ID" value="MFC6952203.1"/>
    <property type="molecule type" value="Genomic_DNA"/>
</dbReference>
<evidence type="ECO:0000256" key="8">
    <source>
        <dbReference type="SAM" id="Phobius"/>
    </source>
</evidence>
<keyword evidence="3 8" id="KW-0812">Transmembrane</keyword>
<evidence type="ECO:0000256" key="1">
    <source>
        <dbReference type="ARBA" id="ARBA00004141"/>
    </source>
</evidence>
<evidence type="ECO:0000256" key="2">
    <source>
        <dbReference type="ARBA" id="ARBA00004829"/>
    </source>
</evidence>
<evidence type="ECO:0000256" key="4">
    <source>
        <dbReference type="ARBA" id="ARBA00022746"/>
    </source>
</evidence>
<comment type="caution">
    <text evidence="9">The sequence shown here is derived from an EMBL/GenBank/DDBJ whole genome shotgun (WGS) entry which is preliminary data.</text>
</comment>
<dbReference type="RefSeq" id="WP_336349194.1">
    <property type="nucleotide sequence ID" value="NZ_JAZAQL010000001.1"/>
</dbReference>
<feature type="transmembrane region" description="Helical" evidence="8">
    <location>
        <begin position="85"/>
        <end position="105"/>
    </location>
</feature>
<feature type="transmembrane region" description="Helical" evidence="8">
    <location>
        <begin position="6"/>
        <end position="25"/>
    </location>
</feature>
<evidence type="ECO:0000256" key="3">
    <source>
        <dbReference type="ARBA" id="ARBA00022692"/>
    </source>
</evidence>
<feature type="transmembrane region" description="Helical" evidence="8">
    <location>
        <begin position="173"/>
        <end position="197"/>
    </location>
</feature>
<accession>A0ABD5VEV3</accession>
<dbReference type="AlphaFoldDB" id="A0ABD5VEV3"/>
<feature type="transmembrane region" description="Helical" evidence="8">
    <location>
        <begin position="37"/>
        <end position="56"/>
    </location>
</feature>
<comment type="pathway">
    <text evidence="2">Carotenoid biosynthesis.</text>
</comment>
<evidence type="ECO:0000256" key="5">
    <source>
        <dbReference type="ARBA" id="ARBA00022989"/>
    </source>
</evidence>
<name>A0ABD5VEV3_9EURY</name>
<keyword evidence="6 8" id="KW-0472">Membrane</keyword>
<feature type="transmembrane region" description="Helical" evidence="8">
    <location>
        <begin position="217"/>
        <end position="238"/>
    </location>
</feature>
<organism evidence="9 10">
    <name type="scientific">Halorubellus litoreus</name>
    <dbReference type="NCBI Taxonomy" id="755308"/>
    <lineage>
        <taxon>Archaea</taxon>
        <taxon>Methanobacteriati</taxon>
        <taxon>Methanobacteriota</taxon>
        <taxon>Stenosarchaea group</taxon>
        <taxon>Halobacteria</taxon>
        <taxon>Halobacteriales</taxon>
        <taxon>Halorubellaceae</taxon>
        <taxon>Halorubellus</taxon>
    </lineage>
</organism>
<feature type="transmembrane region" description="Helical" evidence="8">
    <location>
        <begin position="142"/>
        <end position="161"/>
    </location>
</feature>